<protein>
    <recommendedName>
        <fullName evidence="6">NAD-dependent protein deacylase</fullName>
        <ecNumber evidence="6">2.3.1.-</ecNumber>
    </recommendedName>
    <alternativeName>
        <fullName evidence="6">Regulatory protein SIR2 homolog 5</fullName>
    </alternativeName>
</protein>
<dbReference type="EC" id="2.3.1.-" evidence="6"/>
<dbReference type="GO" id="GO:0005739">
    <property type="term" value="C:mitochondrion"/>
    <property type="evidence" value="ECO:0007669"/>
    <property type="project" value="UniProtKB-SubCell"/>
</dbReference>
<comment type="caution">
    <text evidence="6">Lacks conserved residue(s) required for the propagation of feature annotation.</text>
</comment>
<comment type="function">
    <text evidence="6">NAD-dependent lysine demalonylase, desuccinylase and deglutarylase that specifically removes malonyl, succinyl and glutaryl groups on target proteins. Has weak NAD-dependent protein deacetylase activity; however this activity may not be physiologically relevant in vivo.</text>
</comment>
<comment type="catalytic activity">
    <reaction evidence="6">
        <text>N(6)-malonyl-L-lysyl-[protein] + NAD(+) + H2O = 2''-O-malonyl-ADP-D-ribose + nicotinamide + L-lysyl-[protein]</text>
        <dbReference type="Rhea" id="RHEA:47672"/>
        <dbReference type="Rhea" id="RHEA-COMP:9752"/>
        <dbReference type="Rhea" id="RHEA-COMP:11878"/>
        <dbReference type="ChEBI" id="CHEBI:15377"/>
        <dbReference type="ChEBI" id="CHEBI:17154"/>
        <dbReference type="ChEBI" id="CHEBI:29969"/>
        <dbReference type="ChEBI" id="CHEBI:57540"/>
        <dbReference type="ChEBI" id="CHEBI:87831"/>
        <dbReference type="ChEBI" id="CHEBI:87833"/>
    </reaction>
</comment>
<reference evidence="9 10" key="1">
    <citation type="journal article" date="2016" name="Mol. Biol. Evol.">
        <title>Comparative Genomics of Early-Diverging Mushroom-Forming Fungi Provides Insights into the Origins of Lignocellulose Decay Capabilities.</title>
        <authorList>
            <person name="Nagy L.G."/>
            <person name="Riley R."/>
            <person name="Tritt A."/>
            <person name="Adam C."/>
            <person name="Daum C."/>
            <person name="Floudas D."/>
            <person name="Sun H."/>
            <person name="Yadav J.S."/>
            <person name="Pangilinan J."/>
            <person name="Larsson K.H."/>
            <person name="Matsuura K."/>
            <person name="Barry K."/>
            <person name="Labutti K."/>
            <person name="Kuo R."/>
            <person name="Ohm R.A."/>
            <person name="Bhattacharya S.S."/>
            <person name="Shirouzu T."/>
            <person name="Yoshinaga Y."/>
            <person name="Martin F.M."/>
            <person name="Grigoriev I.V."/>
            <person name="Hibbett D.S."/>
        </authorList>
    </citation>
    <scope>NUCLEOTIDE SEQUENCE [LARGE SCALE GENOMIC DNA]</scope>
    <source>
        <strain evidence="9 10">HHB12733</strain>
    </source>
</reference>
<evidence type="ECO:0000256" key="4">
    <source>
        <dbReference type="ARBA" id="ARBA00023027"/>
    </source>
</evidence>
<dbReference type="GO" id="GO:0070403">
    <property type="term" value="F:NAD+ binding"/>
    <property type="evidence" value="ECO:0007669"/>
    <property type="project" value="UniProtKB-UniRule"/>
</dbReference>
<comment type="catalytic activity">
    <reaction evidence="6">
        <text>N(6)-glutaryl-L-lysyl-[protein] + NAD(+) + H2O = 2''-O-glutaryl-ADP-D-ribose + nicotinamide + L-lysyl-[protein]</text>
        <dbReference type="Rhea" id="RHEA:47664"/>
        <dbReference type="Rhea" id="RHEA-COMP:9752"/>
        <dbReference type="Rhea" id="RHEA-COMP:11875"/>
        <dbReference type="ChEBI" id="CHEBI:15377"/>
        <dbReference type="ChEBI" id="CHEBI:17154"/>
        <dbReference type="ChEBI" id="CHEBI:29969"/>
        <dbReference type="ChEBI" id="CHEBI:57540"/>
        <dbReference type="ChEBI" id="CHEBI:87828"/>
        <dbReference type="ChEBI" id="CHEBI:87829"/>
    </reaction>
</comment>
<evidence type="ECO:0000313" key="10">
    <source>
        <dbReference type="Proteomes" id="UP000076842"/>
    </source>
</evidence>
<keyword evidence="10" id="KW-1185">Reference proteome</keyword>
<dbReference type="PANTHER" id="PTHR11085">
    <property type="entry name" value="NAD-DEPENDENT PROTEIN DEACYLASE SIRTUIN-5, MITOCHONDRIAL-RELATED"/>
    <property type="match status" value="1"/>
</dbReference>
<dbReference type="HAMAP" id="MF_01121">
    <property type="entry name" value="Sirtuin_ClassIII"/>
    <property type="match status" value="1"/>
</dbReference>
<evidence type="ECO:0000256" key="3">
    <source>
        <dbReference type="ARBA" id="ARBA00022679"/>
    </source>
</evidence>
<gene>
    <name evidence="9" type="ORF">CALCODRAFT_87633</name>
</gene>
<feature type="binding site" evidence="6">
    <location>
        <position position="69"/>
    </location>
    <ligand>
        <name>substrate</name>
    </ligand>
</feature>
<evidence type="ECO:0000256" key="5">
    <source>
        <dbReference type="ARBA" id="ARBA00023128"/>
    </source>
</evidence>
<evidence type="ECO:0000256" key="7">
    <source>
        <dbReference type="PROSITE-ProRule" id="PRU00236"/>
    </source>
</evidence>
<keyword evidence="4 6" id="KW-0520">NAD</keyword>
<name>A0A165DC80_9BASI</name>
<dbReference type="Gene3D" id="3.40.50.1220">
    <property type="entry name" value="TPP-binding domain"/>
    <property type="match status" value="1"/>
</dbReference>
<dbReference type="EMBL" id="KV424064">
    <property type="protein sequence ID" value="KZT52490.1"/>
    <property type="molecule type" value="Genomic_DNA"/>
</dbReference>
<proteinExistence type="inferred from homology"/>
<dbReference type="GO" id="GO:0036054">
    <property type="term" value="F:protein-malonyllysine demalonylase activity"/>
    <property type="evidence" value="ECO:0007669"/>
    <property type="project" value="UniProtKB-UniRule"/>
</dbReference>
<keyword evidence="3 6" id="KW-0808">Transferase</keyword>
<dbReference type="SUPFAM" id="SSF52467">
    <property type="entry name" value="DHS-like NAD/FAD-binding domain"/>
    <property type="match status" value="1"/>
</dbReference>
<comment type="similarity">
    <text evidence="6">Belongs to the sirtuin family. Class III subfamily.</text>
</comment>
<evidence type="ECO:0000256" key="1">
    <source>
        <dbReference type="ARBA" id="ARBA00004173"/>
    </source>
</evidence>
<dbReference type="GO" id="GO:0017136">
    <property type="term" value="F:histone deacetylase activity, NAD-dependent"/>
    <property type="evidence" value="ECO:0007669"/>
    <property type="project" value="TreeGrafter"/>
</dbReference>
<dbReference type="Pfam" id="PF02146">
    <property type="entry name" value="SIR2"/>
    <property type="match status" value="1"/>
</dbReference>
<feature type="binding site" evidence="6">
    <location>
        <begin position="228"/>
        <end position="230"/>
    </location>
    <ligand>
        <name>NAD(+)</name>
        <dbReference type="ChEBI" id="CHEBI:57540"/>
    </ligand>
</feature>
<feature type="binding site" evidence="6">
    <location>
        <begin position="111"/>
        <end position="114"/>
    </location>
    <ligand>
        <name>NAD(+)</name>
        <dbReference type="ChEBI" id="CHEBI:57540"/>
    </ligand>
</feature>
<organism evidence="9 10">
    <name type="scientific">Calocera cornea HHB12733</name>
    <dbReference type="NCBI Taxonomy" id="1353952"/>
    <lineage>
        <taxon>Eukaryota</taxon>
        <taxon>Fungi</taxon>
        <taxon>Dikarya</taxon>
        <taxon>Basidiomycota</taxon>
        <taxon>Agaricomycotina</taxon>
        <taxon>Dacrymycetes</taxon>
        <taxon>Dacrymycetales</taxon>
        <taxon>Dacrymycetaceae</taxon>
        <taxon>Calocera</taxon>
    </lineage>
</organism>
<evidence type="ECO:0000313" key="9">
    <source>
        <dbReference type="EMBL" id="KZT52490.1"/>
    </source>
</evidence>
<dbReference type="GO" id="GO:0061697">
    <property type="term" value="F:protein-glutaryllysine deglutarylase activity"/>
    <property type="evidence" value="ECO:0007669"/>
    <property type="project" value="RHEA"/>
</dbReference>
<comment type="domain">
    <text evidence="6">In contrast to class I sirtuins, class III sirtuins have only weak deacetylase activity. Difference in substrate specificity is probably due to a larger hydrophobic pocket with 2 residues (Tyr-69 and Arg-72) that bind to malonylated and succinylated substrates and define the specificity.</text>
</comment>
<evidence type="ECO:0000259" key="8">
    <source>
        <dbReference type="PROSITE" id="PS50305"/>
    </source>
</evidence>
<sequence length="293" mass="31540">MAPSTDMSRFHQTLHKSKHIICVAGAGLSAASGVPTFRGAGGLWRSYNALDLATPQSFAKDPSRVWQFYHMRREKACSCPPNPAQMALAKLFVPDLLSTLSPGATFTLITQNVDGLSLRALRDLTANPQLECPPNLIEMHGRLFDTICTACGEERENLDSPIAPALAGTEGIVEAQEDEPDIPLELLPRCGQCGGLLRPGVVWFGEVPKRLEEIDVLAKEADLCLVVGTSAIVYPAAGIADTVRQEGGKVAVFNLEGTPADKRANFRFLGPCEETLPKALFGGLEPEMMLQEG</sequence>
<dbReference type="STRING" id="1353952.A0A165DC80"/>
<comment type="cofactor">
    <cofactor evidence="6">
        <name>Zn(2+)</name>
        <dbReference type="ChEBI" id="CHEBI:29105"/>
    </cofactor>
    <text evidence="6">Binds 1 zinc ion per subunit.</text>
</comment>
<dbReference type="InterPro" id="IPR050134">
    <property type="entry name" value="NAD-dep_sirtuin_deacylases"/>
</dbReference>
<feature type="binding site" evidence="6">
    <location>
        <position position="272"/>
    </location>
    <ligand>
        <name>NAD(+)</name>
        <dbReference type="ChEBI" id="CHEBI:57540"/>
    </ligand>
</feature>
<feature type="active site" description="Proton acceptor" evidence="6 7">
    <location>
        <position position="140"/>
    </location>
</feature>
<keyword evidence="5 6" id="KW-0496">Mitochondrion</keyword>
<dbReference type="AlphaFoldDB" id="A0A165DC80"/>
<comment type="subcellular location">
    <subcellularLocation>
        <location evidence="1 6">Mitochondrion</location>
    </subcellularLocation>
</comment>
<dbReference type="GO" id="GO:0008270">
    <property type="term" value="F:zinc ion binding"/>
    <property type="evidence" value="ECO:0007669"/>
    <property type="project" value="UniProtKB-UniRule"/>
</dbReference>
<dbReference type="Gene3D" id="3.30.1600.10">
    <property type="entry name" value="SIR2/SIRT2 'Small Domain"/>
    <property type="match status" value="1"/>
</dbReference>
<feature type="binding site" evidence="7">
    <location>
        <position position="193"/>
    </location>
    <ligand>
        <name>Zn(2+)</name>
        <dbReference type="ChEBI" id="CHEBI:29105"/>
    </ligand>
</feature>
<feature type="binding site" evidence="6">
    <location>
        <begin position="254"/>
        <end position="256"/>
    </location>
    <ligand>
        <name>NAD(+)</name>
        <dbReference type="ChEBI" id="CHEBI:57540"/>
    </ligand>
</feature>
<feature type="binding site" evidence="6">
    <location>
        <position position="72"/>
    </location>
    <ligand>
        <name>substrate</name>
    </ligand>
</feature>
<feature type="binding site" evidence="6 7">
    <location>
        <position position="148"/>
    </location>
    <ligand>
        <name>Zn(2+)</name>
        <dbReference type="ChEBI" id="CHEBI:29105"/>
    </ligand>
</feature>
<comment type="catalytic activity">
    <reaction evidence="6">
        <text>N(6)-succinyl-L-lysyl-[protein] + NAD(+) + H2O = 2''-O-succinyl-ADP-D-ribose + nicotinamide + L-lysyl-[protein]</text>
        <dbReference type="Rhea" id="RHEA:47668"/>
        <dbReference type="Rhea" id="RHEA-COMP:9752"/>
        <dbReference type="Rhea" id="RHEA-COMP:11877"/>
        <dbReference type="ChEBI" id="CHEBI:15377"/>
        <dbReference type="ChEBI" id="CHEBI:17154"/>
        <dbReference type="ChEBI" id="CHEBI:29969"/>
        <dbReference type="ChEBI" id="CHEBI:57540"/>
        <dbReference type="ChEBI" id="CHEBI:87830"/>
        <dbReference type="ChEBI" id="CHEBI:87832"/>
    </reaction>
</comment>
<dbReference type="OrthoDB" id="424302at2759"/>
<dbReference type="InterPro" id="IPR026590">
    <property type="entry name" value="Ssirtuin_cat_dom"/>
</dbReference>
<dbReference type="InterPro" id="IPR003000">
    <property type="entry name" value="Sirtuin"/>
</dbReference>
<dbReference type="InterPro" id="IPR029035">
    <property type="entry name" value="DHS-like_NAD/FAD-binding_dom"/>
</dbReference>
<dbReference type="PANTHER" id="PTHR11085:SF10">
    <property type="entry name" value="NAD-DEPENDENT PROTEIN DEACYLASE SIRTUIN-5, MITOCHONDRIAL-RELATED"/>
    <property type="match status" value="1"/>
</dbReference>
<evidence type="ECO:0000256" key="2">
    <source>
        <dbReference type="ARBA" id="ARBA00006924"/>
    </source>
</evidence>
<dbReference type="PROSITE" id="PS50305">
    <property type="entry name" value="SIRTUIN"/>
    <property type="match status" value="1"/>
</dbReference>
<dbReference type="GO" id="GO:0036055">
    <property type="term" value="F:protein-succinyllysine desuccinylase activity"/>
    <property type="evidence" value="ECO:0007669"/>
    <property type="project" value="UniProtKB-UniRule"/>
</dbReference>
<feature type="binding site" evidence="7">
    <location>
        <position position="151"/>
    </location>
    <ligand>
        <name>Zn(2+)</name>
        <dbReference type="ChEBI" id="CHEBI:29105"/>
    </ligand>
</feature>
<feature type="binding site" evidence="6">
    <location>
        <begin position="25"/>
        <end position="44"/>
    </location>
    <ligand>
        <name>NAD(+)</name>
        <dbReference type="ChEBI" id="CHEBI:57540"/>
    </ligand>
</feature>
<comment type="similarity">
    <text evidence="2">Belongs to the sirtuin family. Class I subfamily.</text>
</comment>
<keyword evidence="6 7" id="KW-0862">Zinc</keyword>
<feature type="binding site" evidence="6 7">
    <location>
        <position position="190"/>
    </location>
    <ligand>
        <name>Zn(2+)</name>
        <dbReference type="ChEBI" id="CHEBI:29105"/>
    </ligand>
</feature>
<feature type="domain" description="Deacetylase sirtuin-type" evidence="8">
    <location>
        <begin position="1"/>
        <end position="293"/>
    </location>
</feature>
<dbReference type="InterPro" id="IPR026591">
    <property type="entry name" value="Sirtuin_cat_small_dom_sf"/>
</dbReference>
<dbReference type="InParanoid" id="A0A165DC80"/>
<accession>A0A165DC80</accession>
<keyword evidence="6 7" id="KW-0479">Metal-binding</keyword>
<dbReference type="Proteomes" id="UP000076842">
    <property type="component" value="Unassembled WGS sequence"/>
</dbReference>
<dbReference type="InterPro" id="IPR027546">
    <property type="entry name" value="Sirtuin_class_III"/>
</dbReference>
<dbReference type="GO" id="GO:0005634">
    <property type="term" value="C:nucleus"/>
    <property type="evidence" value="ECO:0007669"/>
    <property type="project" value="TreeGrafter"/>
</dbReference>
<evidence type="ECO:0000256" key="6">
    <source>
        <dbReference type="HAMAP-Rule" id="MF_03160"/>
    </source>
</evidence>